<comment type="caution">
    <text evidence="1">The sequence shown here is derived from an EMBL/GenBank/DDBJ whole genome shotgun (WGS) entry which is preliminary data.</text>
</comment>
<name>A0A328KHT1_9LACT</name>
<reference evidence="1 2" key="1">
    <citation type="submission" date="2017-03" db="EMBL/GenBank/DDBJ databases">
        <title>wgs assembly of Dolosigranulum pigrum KPL CDC strains.</title>
        <authorList>
            <person name="Brugger S.D."/>
            <person name="Pettigrew M."/>
            <person name="Kong Y."/>
            <person name="Lemon K.P."/>
        </authorList>
    </citation>
    <scope>NUCLEOTIDE SEQUENCE [LARGE SCALE GENOMIC DNA]</scope>
    <source>
        <strain evidence="1 2">KPL1931_CDC4294-98</strain>
    </source>
</reference>
<evidence type="ECO:0000313" key="2">
    <source>
        <dbReference type="Proteomes" id="UP000249099"/>
    </source>
</evidence>
<evidence type="ECO:0000313" key="1">
    <source>
        <dbReference type="EMBL" id="RAN62616.1"/>
    </source>
</evidence>
<dbReference type="Gene3D" id="3.90.1140.10">
    <property type="entry name" value="Cyclic phosphodiesterase"/>
    <property type="match status" value="1"/>
</dbReference>
<dbReference type="Proteomes" id="UP000249099">
    <property type="component" value="Unassembled WGS sequence"/>
</dbReference>
<dbReference type="AlphaFoldDB" id="A0A328KHT1"/>
<accession>A0A328KHT1</accession>
<dbReference type="InterPro" id="IPR009097">
    <property type="entry name" value="Cyclic_Pdiesterase"/>
</dbReference>
<sequence>MVDLKDKKFKANGDFAEFRGNTVVANLYNNEEVMEVVEMIQSEYRKLPFIDKFTLTPPQSIHMTVHELLCDQNRQKDYWSDHLDLDVPIDETTEYFAKQLGVFPLVDEDITMEVEKMGITNLVVNPADEASDERLKEIREYISKQTGTRFPNHDSYQFHISTGYLREELTDEEQKIFKKVRNKMTELLHEKLPTIDIERIDFTRFDDMTEFIPYGNK</sequence>
<protein>
    <submittedName>
        <fullName evidence="1">Uncharacterized protein</fullName>
    </submittedName>
</protein>
<dbReference type="RefSeq" id="WP_111950602.1">
    <property type="nucleotide sequence ID" value="NZ_CP040413.1"/>
</dbReference>
<dbReference type="EMBL" id="NAQV01000021">
    <property type="protein sequence ID" value="RAN62616.1"/>
    <property type="molecule type" value="Genomic_DNA"/>
</dbReference>
<organism evidence="1 2">
    <name type="scientific">Dolosigranulum pigrum</name>
    <dbReference type="NCBI Taxonomy" id="29394"/>
    <lineage>
        <taxon>Bacteria</taxon>
        <taxon>Bacillati</taxon>
        <taxon>Bacillota</taxon>
        <taxon>Bacilli</taxon>
        <taxon>Lactobacillales</taxon>
        <taxon>Carnobacteriaceae</taxon>
        <taxon>Dolosigranulum</taxon>
    </lineage>
</organism>
<dbReference type="Pfam" id="PF08975">
    <property type="entry name" value="2H-phosphodiest"/>
    <property type="match status" value="1"/>
</dbReference>
<dbReference type="InterPro" id="IPR015069">
    <property type="entry name" value="2H-PEstase_DUF1868"/>
</dbReference>
<dbReference type="SUPFAM" id="SSF55144">
    <property type="entry name" value="LigT-like"/>
    <property type="match status" value="1"/>
</dbReference>
<gene>
    <name evidence="1" type="ORF">B8A44_07325</name>
</gene>
<proteinExistence type="predicted"/>